<keyword evidence="1" id="KW-0472">Membrane</keyword>
<evidence type="ECO:0000256" key="1">
    <source>
        <dbReference type="SAM" id="Phobius"/>
    </source>
</evidence>
<accession>A0AAN6NYK2</accession>
<evidence type="ECO:0000313" key="3">
    <source>
        <dbReference type="Proteomes" id="UP001303222"/>
    </source>
</evidence>
<reference evidence="2" key="1">
    <citation type="journal article" date="2023" name="Mol. Phylogenet. Evol.">
        <title>Genome-scale phylogeny and comparative genomics of the fungal order Sordariales.</title>
        <authorList>
            <person name="Hensen N."/>
            <person name="Bonometti L."/>
            <person name="Westerberg I."/>
            <person name="Brannstrom I.O."/>
            <person name="Guillou S."/>
            <person name="Cros-Aarteil S."/>
            <person name="Calhoun S."/>
            <person name="Haridas S."/>
            <person name="Kuo A."/>
            <person name="Mondo S."/>
            <person name="Pangilinan J."/>
            <person name="Riley R."/>
            <person name="LaButti K."/>
            <person name="Andreopoulos B."/>
            <person name="Lipzen A."/>
            <person name="Chen C."/>
            <person name="Yan M."/>
            <person name="Daum C."/>
            <person name="Ng V."/>
            <person name="Clum A."/>
            <person name="Steindorff A."/>
            <person name="Ohm R.A."/>
            <person name="Martin F."/>
            <person name="Silar P."/>
            <person name="Natvig D.O."/>
            <person name="Lalanne C."/>
            <person name="Gautier V."/>
            <person name="Ament-Velasquez S.L."/>
            <person name="Kruys A."/>
            <person name="Hutchinson M.I."/>
            <person name="Powell A.J."/>
            <person name="Barry K."/>
            <person name="Miller A.N."/>
            <person name="Grigoriev I.V."/>
            <person name="Debuchy R."/>
            <person name="Gladieux P."/>
            <person name="Hiltunen Thoren M."/>
            <person name="Johannesson H."/>
        </authorList>
    </citation>
    <scope>NUCLEOTIDE SEQUENCE</scope>
    <source>
        <strain evidence="2">CBS 626.80</strain>
    </source>
</reference>
<gene>
    <name evidence="2" type="ORF">QBC32DRAFT_84606</name>
</gene>
<protein>
    <submittedName>
        <fullName evidence="2">Uncharacterized protein</fullName>
    </submittedName>
</protein>
<keyword evidence="1" id="KW-0812">Transmembrane</keyword>
<dbReference type="Proteomes" id="UP001303222">
    <property type="component" value="Unassembled WGS sequence"/>
</dbReference>
<dbReference type="EMBL" id="MU859089">
    <property type="protein sequence ID" value="KAK3954457.1"/>
    <property type="molecule type" value="Genomic_DNA"/>
</dbReference>
<feature type="transmembrane region" description="Helical" evidence="1">
    <location>
        <begin position="6"/>
        <end position="28"/>
    </location>
</feature>
<sequence length="132" mass="14435">MEDVAIGGIIWAFSVLGLAGELCGLVANGKDKVSKIRRGKNEKKMVQLQKKEKKRKRRAWLTPKVAKSSEFCSIVLQAVIMACKFNAHCFLLVSQAQAAAVHPNAPRARSEKVQAISDIAMSAAPMKETRTV</sequence>
<keyword evidence="3" id="KW-1185">Reference proteome</keyword>
<organism evidence="2 3">
    <name type="scientific">Pseudoneurospora amorphoporcata</name>
    <dbReference type="NCBI Taxonomy" id="241081"/>
    <lineage>
        <taxon>Eukaryota</taxon>
        <taxon>Fungi</taxon>
        <taxon>Dikarya</taxon>
        <taxon>Ascomycota</taxon>
        <taxon>Pezizomycotina</taxon>
        <taxon>Sordariomycetes</taxon>
        <taxon>Sordariomycetidae</taxon>
        <taxon>Sordariales</taxon>
        <taxon>Sordariaceae</taxon>
        <taxon>Pseudoneurospora</taxon>
    </lineage>
</organism>
<reference evidence="2" key="2">
    <citation type="submission" date="2023-06" db="EMBL/GenBank/DDBJ databases">
        <authorList>
            <consortium name="Lawrence Berkeley National Laboratory"/>
            <person name="Mondo S.J."/>
            <person name="Hensen N."/>
            <person name="Bonometti L."/>
            <person name="Westerberg I."/>
            <person name="Brannstrom I.O."/>
            <person name="Guillou S."/>
            <person name="Cros-Aarteil S."/>
            <person name="Calhoun S."/>
            <person name="Haridas S."/>
            <person name="Kuo A."/>
            <person name="Pangilinan J."/>
            <person name="Riley R."/>
            <person name="Labutti K."/>
            <person name="Andreopoulos B."/>
            <person name="Lipzen A."/>
            <person name="Chen C."/>
            <person name="Yanf M."/>
            <person name="Daum C."/>
            <person name="Ng V."/>
            <person name="Clum A."/>
            <person name="Steindorff A."/>
            <person name="Ohm R."/>
            <person name="Martin F."/>
            <person name="Silar P."/>
            <person name="Natvig D."/>
            <person name="Lalanne C."/>
            <person name="Gautier V."/>
            <person name="Ament-Velasquez S.L."/>
            <person name="Kruys A."/>
            <person name="Hutchinson M.I."/>
            <person name="Powell A.J."/>
            <person name="Barry K."/>
            <person name="Miller A.N."/>
            <person name="Grigoriev I.V."/>
            <person name="Debuchy R."/>
            <person name="Gladieux P."/>
            <person name="Thoren M.H."/>
            <person name="Johannesson H."/>
        </authorList>
    </citation>
    <scope>NUCLEOTIDE SEQUENCE</scope>
    <source>
        <strain evidence="2">CBS 626.80</strain>
    </source>
</reference>
<dbReference type="AlphaFoldDB" id="A0AAN6NYK2"/>
<evidence type="ECO:0000313" key="2">
    <source>
        <dbReference type="EMBL" id="KAK3954457.1"/>
    </source>
</evidence>
<keyword evidence="1" id="KW-1133">Transmembrane helix</keyword>
<name>A0AAN6NYK2_9PEZI</name>
<comment type="caution">
    <text evidence="2">The sequence shown here is derived from an EMBL/GenBank/DDBJ whole genome shotgun (WGS) entry which is preliminary data.</text>
</comment>
<proteinExistence type="predicted"/>